<dbReference type="SUPFAM" id="SSF57783">
    <property type="entry name" value="Zinc beta-ribbon"/>
    <property type="match status" value="1"/>
</dbReference>
<dbReference type="AlphaFoldDB" id="A0A524RUS7"/>
<dbReference type="SMART" id="SM00778">
    <property type="entry name" value="Prim_Zn_Ribbon"/>
    <property type="match status" value="1"/>
</dbReference>
<feature type="region of interest" description="Disordered" evidence="1">
    <location>
        <begin position="649"/>
        <end position="681"/>
    </location>
</feature>
<evidence type="ECO:0000259" key="2">
    <source>
        <dbReference type="SMART" id="SM00778"/>
    </source>
</evidence>
<name>A0A524RUS7_9CHRO</name>
<proteinExistence type="predicted"/>
<dbReference type="GO" id="GO:0004386">
    <property type="term" value="F:helicase activity"/>
    <property type="evidence" value="ECO:0007669"/>
    <property type="project" value="InterPro"/>
</dbReference>
<evidence type="ECO:0000313" key="4">
    <source>
        <dbReference type="Proteomes" id="UP000315454"/>
    </source>
</evidence>
<dbReference type="GO" id="GO:0008270">
    <property type="term" value="F:zinc ion binding"/>
    <property type="evidence" value="ECO:0007669"/>
    <property type="project" value="InterPro"/>
</dbReference>
<gene>
    <name evidence="3" type="ORF">ERJ68_02415</name>
</gene>
<dbReference type="Pfam" id="PF08273">
    <property type="entry name" value="Zn_Ribbon_Prim"/>
    <property type="match status" value="1"/>
</dbReference>
<feature type="compositionally biased region" description="Basic residues" evidence="1">
    <location>
        <begin position="155"/>
        <end position="165"/>
    </location>
</feature>
<reference evidence="3 4" key="1">
    <citation type="journal article" date="2019" name="mSystems">
        <title>Life at home and on the roam: Genomic adaptions reflect the dual lifestyle of an intracellular, facultative symbiont.</title>
        <authorList>
            <person name="Burgsdorf I."/>
        </authorList>
    </citation>
    <scope>NUCLEOTIDE SEQUENCE [LARGE SCALE GENOMIC DNA]</scope>
    <source>
        <strain evidence="3">277cI</strain>
    </source>
</reference>
<comment type="caution">
    <text evidence="3">The sequence shown here is derived from an EMBL/GenBank/DDBJ whole genome shotgun (WGS) entry which is preliminary data.</text>
</comment>
<dbReference type="EMBL" id="SRMN01000026">
    <property type="protein sequence ID" value="TGH25750.1"/>
    <property type="molecule type" value="Genomic_DNA"/>
</dbReference>
<accession>A0A524RUS7</accession>
<dbReference type="InterPro" id="IPR013237">
    <property type="entry name" value="Phage_T7_Gp4_N"/>
</dbReference>
<feature type="region of interest" description="Disordered" evidence="1">
    <location>
        <begin position="1"/>
        <end position="37"/>
    </location>
</feature>
<feature type="region of interest" description="Disordered" evidence="1">
    <location>
        <begin position="138"/>
        <end position="174"/>
    </location>
</feature>
<feature type="compositionally biased region" description="Acidic residues" evidence="1">
    <location>
        <begin position="651"/>
        <end position="661"/>
    </location>
</feature>
<dbReference type="Proteomes" id="UP000315454">
    <property type="component" value="Unassembled WGS sequence"/>
</dbReference>
<sequence>MAVNQAGAPLLSPHLRIHRDRGGGLRQGHHPSQPCSVPARTDRIYAQAHGRWPEILGTLGGLTDQQLSNRHQPCPICGGTDRYRYDDRGDGNWYCNQCGGKDGHGGGGRGIHLLQQVTGWDWRQTCSELEHYLGLSDQAGHGQRSAGPLHPPLPTRRKGVRHTQQHQREEQISAPELPITGPIKLLPLDPYRFRAPSLPYPDGHILRYDDQHQVRVIWRKDPETGETITGARSGKPKRDFYAFHGCSADDGERYIKGAGTDVWPFWNHRQITSPTRSAVGYTVIEAEGEKCADILCMLGVVGISHPGICKQEHRIARYRWLASEGIRLVIYLADHDRDGEQKAIRCQQAAATAGLPLLILPAAAVWDGLPQGGSIDDAVAPDQFNFYQPDSADSGWITGGIPWMVEQQLEDCCCHTPSSLHAAIAPPAEVNYRLNFKATSSLSLIQFRDLTRRQEQCQQQWQRDTSTTTSNAPALLRLYPEPINRLRSCLQLLIAEHNRRYSEARGRVPIPCLEAIAGHTISTITICGSLASADALQTVFPPEDFRLITTTIPLDGPPLERYDFSTLRDRRVALWPDDTLESREQIARLAPRLARDGVERIEIISPPTDEADGARSGWTIADWLNSDPPWNVREVQDYVRANKVSPQIDSLSEDVEEESDPESACSSPATSADAAPQRLLSPSTPTPFRCLGYDDAGYYFAAAAGDRIIRISQSAIVSSQLLNVAPLTYWEDNFPGSRSSVSWQSAGDHLIQQQSRVGPYDSERVRGRGVWSDDGRTVFHLGDRLLVDGVEHDSLAGFPSRCIYPRRSRLLSLDHPLGSPLSDDEGLAILSLAQRFHWQASAAGHLLAGWAALAPICGALCWRPHLWLTGAAGTGKTELIEHFLKPLLAGTVLHLLGATTEAGMRQRLQQDARPVLFDEIESNERHDRDRVQNILGLCRVSSTESGAELAKGTPGGVAIRYQARFMACFSSINTALRQGADHRRFCILSLTRPSSLSEAERQDHWARLKPDLLATITPESGHRLLARSIELCHVIEQSVATFREAATTHFQSRPLGDQLGTLLAGAWCLSTSTPPTEADATTYLAGLDWTDLLSGGDASSDERRCLDTILDHQLRVETSDGIRTRTIAELIRIACSRSLDDILVSADLAQATLGRHGLRVQLADDIHLHPSLYVSNTAQGIRGTLSDTSWGENWQQTLRRLPGAISSRQKAAEVVCRFGGIATRYIDIPLATVFPDDP</sequence>
<organism evidence="3 4">
    <name type="scientific">Aphanocapsa feldmannii 277cI</name>
    <dbReference type="NCBI Taxonomy" id="2507554"/>
    <lineage>
        <taxon>Bacteria</taxon>
        <taxon>Bacillati</taxon>
        <taxon>Cyanobacteriota</taxon>
        <taxon>Cyanophyceae</taxon>
        <taxon>Oscillatoriophycideae</taxon>
        <taxon>Chroococcales</taxon>
        <taxon>Microcystaceae</taxon>
        <taxon>Aphanocapsa</taxon>
    </lineage>
</organism>
<protein>
    <recommendedName>
        <fullName evidence="2">DNA primase/helicase Gp4 N-terminal Bacteriophage T7-like domain-containing protein</fullName>
    </recommendedName>
</protein>
<evidence type="ECO:0000313" key="3">
    <source>
        <dbReference type="EMBL" id="TGH25750.1"/>
    </source>
</evidence>
<feature type="domain" description="DNA primase/helicase Gp4 N-terminal Bacteriophage T7-like" evidence="2">
    <location>
        <begin position="69"/>
        <end position="108"/>
    </location>
</feature>
<evidence type="ECO:0000256" key="1">
    <source>
        <dbReference type="SAM" id="MobiDB-lite"/>
    </source>
</evidence>